<gene>
    <name evidence="9" type="ORF">GSLYS_00022148001</name>
</gene>
<feature type="compositionally biased region" description="Acidic residues" evidence="7">
    <location>
        <begin position="20"/>
        <end position="37"/>
    </location>
</feature>
<dbReference type="AlphaFoldDB" id="A0AAV2IRD9"/>
<feature type="region of interest" description="Disordered" evidence="7">
    <location>
        <begin position="1"/>
        <end position="100"/>
    </location>
</feature>
<feature type="DNA-binding region" description="DM" evidence="6">
    <location>
        <begin position="107"/>
        <end position="154"/>
    </location>
</feature>
<accession>A0AAV2IRD9</accession>
<dbReference type="GO" id="GO:0000981">
    <property type="term" value="F:DNA-binding transcription factor activity, RNA polymerase II-specific"/>
    <property type="evidence" value="ECO:0007669"/>
    <property type="project" value="TreeGrafter"/>
</dbReference>
<comment type="similarity">
    <text evidence="1">Belongs to the DMRT family.</text>
</comment>
<dbReference type="SUPFAM" id="SSF82927">
    <property type="entry name" value="Cysteine-rich DNA binding domain, (DM domain)"/>
    <property type="match status" value="1"/>
</dbReference>
<evidence type="ECO:0000256" key="4">
    <source>
        <dbReference type="ARBA" id="ARBA00023125"/>
    </source>
</evidence>
<dbReference type="InterPro" id="IPR026607">
    <property type="entry name" value="DMRT"/>
</dbReference>
<dbReference type="Proteomes" id="UP001497497">
    <property type="component" value="Unassembled WGS sequence"/>
</dbReference>
<dbReference type="Gene3D" id="4.10.1040.10">
    <property type="entry name" value="DM DNA-binding domain"/>
    <property type="match status" value="1"/>
</dbReference>
<keyword evidence="3 6" id="KW-0862">Zinc</keyword>
<dbReference type="Pfam" id="PF00751">
    <property type="entry name" value="DM"/>
    <property type="match status" value="1"/>
</dbReference>
<dbReference type="FunFam" id="4.10.1040.10:FF:000001">
    <property type="entry name" value="doublesex- and mab-3-related transcription factor 1"/>
    <property type="match status" value="1"/>
</dbReference>
<keyword evidence="5 6" id="KW-0539">Nucleus</keyword>
<name>A0AAV2IRD9_LYMST</name>
<keyword evidence="2 6" id="KW-0479">Metal-binding</keyword>
<keyword evidence="4 6" id="KW-0238">DNA-binding</keyword>
<feature type="compositionally biased region" description="Low complexity" evidence="7">
    <location>
        <begin position="346"/>
        <end position="361"/>
    </location>
</feature>
<dbReference type="Pfam" id="PF03474">
    <property type="entry name" value="DMA"/>
    <property type="match status" value="1"/>
</dbReference>
<feature type="compositionally biased region" description="Low complexity" evidence="7">
    <location>
        <begin position="90"/>
        <end position="99"/>
    </location>
</feature>
<dbReference type="SMART" id="SM00301">
    <property type="entry name" value="DM"/>
    <property type="match status" value="1"/>
</dbReference>
<dbReference type="EMBL" id="CAXITT010001815">
    <property type="protein sequence ID" value="CAL1548831.1"/>
    <property type="molecule type" value="Genomic_DNA"/>
</dbReference>
<feature type="region of interest" description="Disordered" evidence="7">
    <location>
        <begin position="346"/>
        <end position="372"/>
    </location>
</feature>
<proteinExistence type="inferred from homology"/>
<dbReference type="InterPro" id="IPR005173">
    <property type="entry name" value="DMA"/>
</dbReference>
<protein>
    <recommendedName>
        <fullName evidence="8">DM domain-containing protein</fullName>
    </recommendedName>
</protein>
<evidence type="ECO:0000313" key="9">
    <source>
        <dbReference type="EMBL" id="CAL1548831.1"/>
    </source>
</evidence>
<keyword evidence="10" id="KW-1185">Reference proteome</keyword>
<feature type="domain" description="DM" evidence="8">
    <location>
        <begin position="107"/>
        <end position="154"/>
    </location>
</feature>
<organism evidence="9 10">
    <name type="scientific">Lymnaea stagnalis</name>
    <name type="common">Great pond snail</name>
    <name type="synonym">Helix stagnalis</name>
    <dbReference type="NCBI Taxonomy" id="6523"/>
    <lineage>
        <taxon>Eukaryota</taxon>
        <taxon>Metazoa</taxon>
        <taxon>Spiralia</taxon>
        <taxon>Lophotrochozoa</taxon>
        <taxon>Mollusca</taxon>
        <taxon>Gastropoda</taxon>
        <taxon>Heterobranchia</taxon>
        <taxon>Euthyneura</taxon>
        <taxon>Panpulmonata</taxon>
        <taxon>Hygrophila</taxon>
        <taxon>Lymnaeoidea</taxon>
        <taxon>Lymnaeidae</taxon>
        <taxon>Lymnaea</taxon>
    </lineage>
</organism>
<evidence type="ECO:0000256" key="1">
    <source>
        <dbReference type="ARBA" id="ARBA00006834"/>
    </source>
</evidence>
<evidence type="ECO:0000259" key="8">
    <source>
        <dbReference type="PROSITE" id="PS50809"/>
    </source>
</evidence>
<feature type="compositionally biased region" description="Polar residues" evidence="7">
    <location>
        <begin position="43"/>
        <end position="54"/>
    </location>
</feature>
<dbReference type="GO" id="GO:0046872">
    <property type="term" value="F:metal ion binding"/>
    <property type="evidence" value="ECO:0007669"/>
    <property type="project" value="UniProtKB-KW"/>
</dbReference>
<dbReference type="GO" id="GO:0007548">
    <property type="term" value="P:sex differentiation"/>
    <property type="evidence" value="ECO:0007669"/>
    <property type="project" value="TreeGrafter"/>
</dbReference>
<evidence type="ECO:0000256" key="5">
    <source>
        <dbReference type="ARBA" id="ARBA00023242"/>
    </source>
</evidence>
<sequence>MDDSRLRHYSPAVGVSTADSSDDDIDPEDDGDDDVILDIDGSCQSDDNSDTLHSPLTHDDNNDNNGEFGDSSARHLSGMSKDDRMAATGKTTKSSSSTKRLLRTPKCARCRNHGVVSCLKGHKRYCRWRDCQCANCLLVVERQRIMAAQVALRRHQASEMTSALKAKVKSAATLLQQRKMLQRNLRSLQQHSLSREILSNYRSRLHALPPQEVVKNMSPFVNERMRKRRCFADKELEMVMLERERRTELTNQQLAMQHAQRSSVFGRSVQPCPQSQIDIAKSRLLLGNMTPREFLQRVFPNHNPNLLELVWQGCGGNLERAIEQLASGIKSTSPLLSTLRPNFTAPPTFTHRTHFPPSQGSPAPPIPTPGLQNSGNVSKFFNIYPLIFPPPFLIPRPHLPSPDYHGHETDDEASREVSLSPDDSQKTVKVRSTESCCPHNLSPRSENTSPRPSTAYFQRRSQNSAAGTSPPPPVFHYDVCRSSSSTSPHDLSKRLAASPTARSFSGIPPSTAAPSSPTCSPTAAVALEEKHPPGRSHPGLTCRGPMEYSDDSPLALSKSKTECSHISKMWRDSSNESTKEIACAPQDDSKFRPDASERVAKKAPYLKFSVEAIMGRT</sequence>
<comment type="caution">
    <text evidence="9">The sequence shown here is derived from an EMBL/GenBank/DDBJ whole genome shotgun (WGS) entry which is preliminary data.</text>
</comment>
<dbReference type="InterPro" id="IPR036407">
    <property type="entry name" value="DM_DNA-bd_sf"/>
</dbReference>
<dbReference type="SUPFAM" id="SSF46934">
    <property type="entry name" value="UBA-like"/>
    <property type="match status" value="1"/>
</dbReference>
<feature type="region of interest" description="Disordered" evidence="7">
    <location>
        <begin position="399"/>
        <end position="521"/>
    </location>
</feature>
<dbReference type="PROSITE" id="PS40000">
    <property type="entry name" value="DM_1"/>
    <property type="match status" value="1"/>
</dbReference>
<dbReference type="InterPro" id="IPR009060">
    <property type="entry name" value="UBA-like_sf"/>
</dbReference>
<evidence type="ECO:0000313" key="10">
    <source>
        <dbReference type="Proteomes" id="UP001497497"/>
    </source>
</evidence>
<feature type="compositionally biased region" description="Polar residues" evidence="7">
    <location>
        <begin position="442"/>
        <end position="467"/>
    </location>
</feature>
<evidence type="ECO:0000256" key="2">
    <source>
        <dbReference type="ARBA" id="ARBA00022723"/>
    </source>
</evidence>
<dbReference type="PANTHER" id="PTHR12322">
    <property type="entry name" value="DOUBLESEX AND MAB-3 RELATED TRANSCRIPTION FACTOR DMRT"/>
    <property type="match status" value="1"/>
</dbReference>
<feature type="compositionally biased region" description="Low complexity" evidence="7">
    <location>
        <begin position="508"/>
        <end position="521"/>
    </location>
</feature>
<feature type="compositionally biased region" description="Basic and acidic residues" evidence="7">
    <location>
        <begin position="404"/>
        <end position="415"/>
    </location>
</feature>
<reference evidence="9 10" key="1">
    <citation type="submission" date="2024-04" db="EMBL/GenBank/DDBJ databases">
        <authorList>
            <consortium name="Genoscope - CEA"/>
            <person name="William W."/>
        </authorList>
    </citation>
    <scope>NUCLEOTIDE SEQUENCE [LARGE SCALE GENOMIC DNA]</scope>
</reference>
<comment type="subcellular location">
    <subcellularLocation>
        <location evidence="6">Nucleus</location>
    </subcellularLocation>
</comment>
<dbReference type="InterPro" id="IPR001275">
    <property type="entry name" value="DM_DNA-bd"/>
</dbReference>
<evidence type="ECO:0000256" key="6">
    <source>
        <dbReference type="PROSITE-ProRule" id="PRU00070"/>
    </source>
</evidence>
<evidence type="ECO:0000256" key="3">
    <source>
        <dbReference type="ARBA" id="ARBA00022833"/>
    </source>
</evidence>
<dbReference type="GO" id="GO:0000978">
    <property type="term" value="F:RNA polymerase II cis-regulatory region sequence-specific DNA binding"/>
    <property type="evidence" value="ECO:0007669"/>
    <property type="project" value="TreeGrafter"/>
</dbReference>
<dbReference type="GO" id="GO:0005634">
    <property type="term" value="C:nucleus"/>
    <property type="evidence" value="ECO:0007669"/>
    <property type="project" value="UniProtKB-SubCell"/>
</dbReference>
<dbReference type="PANTHER" id="PTHR12322:SF53">
    <property type="entry name" value="DOUBLESEX-MAB RELATED 11E"/>
    <property type="match status" value="1"/>
</dbReference>
<dbReference type="PROSITE" id="PS50809">
    <property type="entry name" value="DM_2"/>
    <property type="match status" value="1"/>
</dbReference>
<evidence type="ECO:0000256" key="7">
    <source>
        <dbReference type="SAM" id="MobiDB-lite"/>
    </source>
</evidence>